<evidence type="ECO:0000256" key="9">
    <source>
        <dbReference type="ARBA" id="ARBA00022692"/>
    </source>
</evidence>
<evidence type="ECO:0000256" key="19">
    <source>
        <dbReference type="PIRNR" id="PIRNR000006"/>
    </source>
</evidence>
<keyword evidence="16 19" id="KW-0408">Iron</keyword>
<keyword evidence="17 19" id="KW-0406">Ion transport</keyword>
<keyword evidence="15 19" id="KW-0560">Oxidoreductase</keyword>
<dbReference type="Pfam" id="PF13442">
    <property type="entry name" value="Cytochrome_CBB3"/>
    <property type="match status" value="2"/>
</dbReference>
<evidence type="ECO:0000256" key="8">
    <source>
        <dbReference type="ARBA" id="ARBA00022660"/>
    </source>
</evidence>
<keyword evidence="13 19" id="KW-0249">Electron transport</keyword>
<evidence type="ECO:0000256" key="4">
    <source>
        <dbReference type="ARBA" id="ARBA00022448"/>
    </source>
</evidence>
<gene>
    <name evidence="22" type="primary">ccoP1</name>
    <name evidence="22" type="ORF">GCM10011613_03540</name>
</gene>
<evidence type="ECO:0000256" key="1">
    <source>
        <dbReference type="ARBA" id="ARBA00004533"/>
    </source>
</evidence>
<comment type="subunit">
    <text evidence="19">Component of the cbb3-type cytochrome c oxidase.</text>
</comment>
<dbReference type="SUPFAM" id="SSF46626">
    <property type="entry name" value="Cytochrome c"/>
    <property type="match status" value="2"/>
</dbReference>
<comment type="pathway">
    <text evidence="2 19">Energy metabolism; oxidative phosphorylation.</text>
</comment>
<feature type="domain" description="Cytochrome c" evidence="21">
    <location>
        <begin position="132"/>
        <end position="211"/>
    </location>
</feature>
<keyword evidence="10 19" id="KW-0479">Metal-binding</keyword>
<keyword evidence="11" id="KW-0677">Repeat</keyword>
<feature type="domain" description="Cytochrome c" evidence="21">
    <location>
        <begin position="218"/>
        <end position="304"/>
    </location>
</feature>
<evidence type="ECO:0000313" key="23">
    <source>
        <dbReference type="Proteomes" id="UP000619761"/>
    </source>
</evidence>
<keyword evidence="9 20" id="KW-0812">Transmembrane</keyword>
<evidence type="ECO:0000256" key="11">
    <source>
        <dbReference type="ARBA" id="ARBA00022737"/>
    </source>
</evidence>
<comment type="cofactor">
    <cofactor evidence="19">
        <name>heme c</name>
        <dbReference type="ChEBI" id="CHEBI:61717"/>
    </cofactor>
    <text evidence="19">Binds 2 heme C groups per subunit.</text>
</comment>
<evidence type="ECO:0000256" key="5">
    <source>
        <dbReference type="ARBA" id="ARBA00022475"/>
    </source>
</evidence>
<evidence type="ECO:0000256" key="20">
    <source>
        <dbReference type="SAM" id="Phobius"/>
    </source>
</evidence>
<evidence type="ECO:0000256" key="7">
    <source>
        <dbReference type="ARBA" id="ARBA00022617"/>
    </source>
</evidence>
<reference evidence="23" key="1">
    <citation type="journal article" date="2019" name="Int. J. Syst. Evol. Microbiol.">
        <title>The Global Catalogue of Microorganisms (GCM) 10K type strain sequencing project: providing services to taxonomists for standard genome sequencing and annotation.</title>
        <authorList>
            <consortium name="The Broad Institute Genomics Platform"/>
            <consortium name="The Broad Institute Genome Sequencing Center for Infectious Disease"/>
            <person name="Wu L."/>
            <person name="Ma J."/>
        </authorList>
    </citation>
    <scope>NUCLEOTIDE SEQUENCE [LARGE SCALE GENOMIC DNA]</scope>
    <source>
        <strain evidence="23">KCTC 32239</strain>
    </source>
</reference>
<protein>
    <recommendedName>
        <fullName evidence="19">Cbb3-type cytochrome c oxidase subunit</fullName>
    </recommendedName>
</protein>
<comment type="function">
    <text evidence="19">C-type cytochrome. Part of the cbb3-type cytochrome c oxidase complex.</text>
</comment>
<evidence type="ECO:0000256" key="6">
    <source>
        <dbReference type="ARBA" id="ARBA00022519"/>
    </source>
</evidence>
<dbReference type="EMBL" id="BMYZ01000001">
    <property type="protein sequence ID" value="GGY63186.1"/>
    <property type="molecule type" value="Genomic_DNA"/>
</dbReference>
<evidence type="ECO:0000256" key="16">
    <source>
        <dbReference type="ARBA" id="ARBA00023004"/>
    </source>
</evidence>
<dbReference type="InterPro" id="IPR032858">
    <property type="entry name" value="CcoP_N"/>
</dbReference>
<feature type="transmembrane region" description="Helical" evidence="20">
    <location>
        <begin position="7"/>
        <end position="27"/>
    </location>
</feature>
<keyword evidence="23" id="KW-1185">Reference proteome</keyword>
<dbReference type="InterPro" id="IPR050597">
    <property type="entry name" value="Cytochrome_c_Oxidase_Subunit"/>
</dbReference>
<evidence type="ECO:0000256" key="10">
    <source>
        <dbReference type="ARBA" id="ARBA00022723"/>
    </source>
</evidence>
<keyword evidence="4 19" id="KW-0813">Transport</keyword>
<keyword evidence="6 19" id="KW-0997">Cell inner membrane</keyword>
<organism evidence="22 23">
    <name type="scientific">Cellvibrio zantedeschiae</name>
    <dbReference type="NCBI Taxonomy" id="1237077"/>
    <lineage>
        <taxon>Bacteria</taxon>
        <taxon>Pseudomonadati</taxon>
        <taxon>Pseudomonadota</taxon>
        <taxon>Gammaproteobacteria</taxon>
        <taxon>Cellvibrionales</taxon>
        <taxon>Cellvibrionaceae</taxon>
        <taxon>Cellvibrio</taxon>
    </lineage>
</organism>
<evidence type="ECO:0000259" key="21">
    <source>
        <dbReference type="PROSITE" id="PS51007"/>
    </source>
</evidence>
<dbReference type="InterPro" id="IPR009056">
    <property type="entry name" value="Cyt_c-like_dom"/>
</dbReference>
<evidence type="ECO:0000256" key="13">
    <source>
        <dbReference type="ARBA" id="ARBA00022982"/>
    </source>
</evidence>
<dbReference type="InterPro" id="IPR038414">
    <property type="entry name" value="CcoP_N_sf"/>
</dbReference>
<dbReference type="InterPro" id="IPR004678">
    <property type="entry name" value="Cyt_c_oxidase_cbb3_su3"/>
</dbReference>
<evidence type="ECO:0000256" key="2">
    <source>
        <dbReference type="ARBA" id="ARBA00004673"/>
    </source>
</evidence>
<evidence type="ECO:0000313" key="22">
    <source>
        <dbReference type="EMBL" id="GGY63186.1"/>
    </source>
</evidence>
<comment type="caution">
    <text evidence="22">The sequence shown here is derived from an EMBL/GenBank/DDBJ whole genome shotgun (WGS) entry which is preliminary data.</text>
</comment>
<keyword evidence="8 19" id="KW-0679">Respiratory chain</keyword>
<dbReference type="PANTHER" id="PTHR33751">
    <property type="entry name" value="CBB3-TYPE CYTOCHROME C OXIDASE SUBUNIT FIXP"/>
    <property type="match status" value="1"/>
</dbReference>
<dbReference type="PIRSF" id="PIRSF000006">
    <property type="entry name" value="Cbb3-Cox_fixP"/>
    <property type="match status" value="1"/>
</dbReference>
<dbReference type="Proteomes" id="UP000619761">
    <property type="component" value="Unassembled WGS sequence"/>
</dbReference>
<evidence type="ECO:0000256" key="3">
    <source>
        <dbReference type="ARBA" id="ARBA00006113"/>
    </source>
</evidence>
<dbReference type="Gene3D" id="6.10.280.130">
    <property type="match status" value="1"/>
</dbReference>
<feature type="transmembrane region" description="Helical" evidence="20">
    <location>
        <begin position="64"/>
        <end position="83"/>
    </location>
</feature>
<evidence type="ECO:0000256" key="15">
    <source>
        <dbReference type="ARBA" id="ARBA00023002"/>
    </source>
</evidence>
<dbReference type="Pfam" id="PF14715">
    <property type="entry name" value="FixP_N"/>
    <property type="match status" value="1"/>
</dbReference>
<dbReference type="InterPro" id="IPR036909">
    <property type="entry name" value="Cyt_c-like_dom_sf"/>
</dbReference>
<dbReference type="NCBIfam" id="TIGR00782">
    <property type="entry name" value="ccoP"/>
    <property type="match status" value="1"/>
</dbReference>
<evidence type="ECO:0000256" key="12">
    <source>
        <dbReference type="ARBA" id="ARBA00022781"/>
    </source>
</evidence>
<dbReference type="PROSITE" id="PS51007">
    <property type="entry name" value="CYTC"/>
    <property type="match status" value="2"/>
</dbReference>
<keyword evidence="5 19" id="KW-1003">Cell membrane</keyword>
<proteinExistence type="inferred from homology"/>
<name>A0ABQ3APJ8_9GAMM</name>
<keyword evidence="18 19" id="KW-0472">Membrane</keyword>
<dbReference type="PANTHER" id="PTHR33751:SF1">
    <property type="entry name" value="CBB3-TYPE CYTOCHROME C OXIDASE SUBUNIT FIXP"/>
    <property type="match status" value="1"/>
</dbReference>
<comment type="subcellular location">
    <subcellularLocation>
        <location evidence="1 19">Cell inner membrane</location>
    </subcellularLocation>
</comment>
<comment type="similarity">
    <text evidence="3 19">Belongs to the CcoP / FixP family.</text>
</comment>
<dbReference type="Gene3D" id="1.10.760.10">
    <property type="entry name" value="Cytochrome c-like domain"/>
    <property type="match status" value="2"/>
</dbReference>
<evidence type="ECO:0000256" key="14">
    <source>
        <dbReference type="ARBA" id="ARBA00022989"/>
    </source>
</evidence>
<keyword evidence="7 19" id="KW-0349">Heme</keyword>
<keyword evidence="12 19" id="KW-0375">Hydrogen ion transport</keyword>
<evidence type="ECO:0000256" key="17">
    <source>
        <dbReference type="ARBA" id="ARBA00023065"/>
    </source>
</evidence>
<accession>A0ABQ3APJ8</accession>
<evidence type="ECO:0000256" key="18">
    <source>
        <dbReference type="ARBA" id="ARBA00023136"/>
    </source>
</evidence>
<sequence>MIMSTFWSCWIVVLTLTNLVLLFWILMANRRRAVVANENDTGEAKTTGHVYDGIEEYDNPLPKWWFGLFLATFIFTAGYLVAYPGLGLWKGMLGWTSHNQLEGEQTKAQATYDSTFGEFAKTPIDQLAKNPEAMKMGSRLFLNNCAVCHGSDAGGFFGFPNLTDKDWLYGGSPERIKETITLGRQALMPAWGPIIGEANVSNVVEFVLKRAGKEHDEAKAALGETVFSTNCAACHGADGKGNQQVGAPNLTDDVWLYGAATPEELPAVLRQTVRNGRGGVMPTHAQTLKAERIHLLAAYVYSLSLDDAK</sequence>
<keyword evidence="14 20" id="KW-1133">Transmembrane helix</keyword>